<proteinExistence type="predicted"/>
<evidence type="ECO:0000259" key="4">
    <source>
        <dbReference type="Pfam" id="PF13505"/>
    </source>
</evidence>
<keyword evidence="2" id="KW-1133">Transmembrane helix</keyword>
<dbReference type="Gene3D" id="2.40.160.20">
    <property type="match status" value="1"/>
</dbReference>
<reference evidence="5 6" key="1">
    <citation type="submission" date="2019-06" db="EMBL/GenBank/DDBJ databases">
        <title>Spirosoma utsteinense sp. nov. isolated from Antarctic ice-free soils.</title>
        <authorList>
            <person name="Tahon G."/>
        </authorList>
    </citation>
    <scope>NUCLEOTIDE SEQUENCE [LARGE SCALE GENOMIC DNA]</scope>
    <source>
        <strain evidence="5 6">LMG 31447</strain>
    </source>
</reference>
<dbReference type="EMBL" id="VFIA01000066">
    <property type="protein sequence ID" value="MBC3794911.1"/>
    <property type="molecule type" value="Genomic_DNA"/>
</dbReference>
<sequence length="202" mass="21781">MKTTVCTILLVLTGLSVAIAQTEKGRWTVGAAVGNLSYQDQYAYKTFSANLTPAAGYFLATGLVIGTGIPLSFERQKGNGFATKYTATETGLSPFVRYYMGSAALKPYVGVAYSYTRLDRHYNLSNTVISGKGHSSAIAPTVGIAYFINRNVALNAGLNYNIETNEIPFLSFADSSAPAIFAQRSKDKSFSLNIGFQLFFGK</sequence>
<feature type="domain" description="Outer membrane protein beta-barrel" evidence="4">
    <location>
        <begin position="8"/>
        <end position="163"/>
    </location>
</feature>
<comment type="caution">
    <text evidence="5">The sequence shown here is derived from an EMBL/GenBank/DDBJ whole genome shotgun (WGS) entry which is preliminary data.</text>
</comment>
<keyword evidence="6" id="KW-1185">Reference proteome</keyword>
<evidence type="ECO:0000256" key="3">
    <source>
        <dbReference type="SAM" id="SignalP"/>
    </source>
</evidence>
<dbReference type="SUPFAM" id="SSF56925">
    <property type="entry name" value="OMPA-like"/>
    <property type="match status" value="1"/>
</dbReference>
<dbReference type="RefSeq" id="WP_186741880.1">
    <property type="nucleotide sequence ID" value="NZ_VFIA01000066.1"/>
</dbReference>
<feature type="chain" id="PRO_5045832502" evidence="3">
    <location>
        <begin position="21"/>
        <end position="202"/>
    </location>
</feature>
<gene>
    <name evidence="5" type="ORF">FH603_5443</name>
</gene>
<evidence type="ECO:0000256" key="2">
    <source>
        <dbReference type="SAM" id="Phobius"/>
    </source>
</evidence>
<feature type="signal peptide" evidence="3">
    <location>
        <begin position="1"/>
        <end position="20"/>
    </location>
</feature>
<evidence type="ECO:0000313" key="5">
    <source>
        <dbReference type="EMBL" id="MBC3794911.1"/>
    </source>
</evidence>
<evidence type="ECO:0000256" key="1">
    <source>
        <dbReference type="ARBA" id="ARBA00022729"/>
    </source>
</evidence>
<protein>
    <submittedName>
        <fullName evidence="5">Outer membrane protein</fullName>
    </submittedName>
</protein>
<dbReference type="InterPro" id="IPR027385">
    <property type="entry name" value="Beta-barrel_OMP"/>
</dbReference>
<dbReference type="InterPro" id="IPR011250">
    <property type="entry name" value="OMP/PagP_B-barrel"/>
</dbReference>
<feature type="transmembrane region" description="Helical" evidence="2">
    <location>
        <begin position="54"/>
        <end position="73"/>
    </location>
</feature>
<keyword evidence="1 3" id="KW-0732">Signal</keyword>
<name>A0ABR6WED7_9BACT</name>
<dbReference type="Pfam" id="PF13505">
    <property type="entry name" value="OMP_b-brl"/>
    <property type="match status" value="1"/>
</dbReference>
<keyword evidence="2" id="KW-0812">Transmembrane</keyword>
<accession>A0ABR6WED7</accession>
<evidence type="ECO:0000313" key="6">
    <source>
        <dbReference type="Proteomes" id="UP000700732"/>
    </source>
</evidence>
<organism evidence="5 6">
    <name type="scientific">Spirosoma utsteinense</name>
    <dbReference type="NCBI Taxonomy" id="2585773"/>
    <lineage>
        <taxon>Bacteria</taxon>
        <taxon>Pseudomonadati</taxon>
        <taxon>Bacteroidota</taxon>
        <taxon>Cytophagia</taxon>
        <taxon>Cytophagales</taxon>
        <taxon>Cytophagaceae</taxon>
        <taxon>Spirosoma</taxon>
    </lineage>
</organism>
<dbReference type="Proteomes" id="UP000700732">
    <property type="component" value="Unassembled WGS sequence"/>
</dbReference>
<keyword evidence="2" id="KW-0472">Membrane</keyword>